<evidence type="ECO:0000313" key="1">
    <source>
        <dbReference type="EMBL" id="CAD9566539.1"/>
    </source>
</evidence>
<sequence>MNDETERMKSVVNRLSALEASLACQRKDDASTLEQQCARIEQIIQTKLSSLHSADWAEVDLLNQQLTPSLTALSVSAACANSNDRSSAPILYRKQAILAQQDSFKRNLNLIEDMQSNPIAIDNIMNDGTICNSVDDELLKRMEAVEARIVGVLDRAQRVSERFDVLVSSYHGVISAASEKLLLLDEDLSAREYRE</sequence>
<protein>
    <submittedName>
        <fullName evidence="1">Uncharacterized protein</fullName>
    </submittedName>
</protein>
<proteinExistence type="predicted"/>
<name>A0A7S2K6K7_9STRA</name>
<dbReference type="InterPro" id="IPR009991">
    <property type="entry name" value="DCTN3"/>
</dbReference>
<dbReference type="EMBL" id="HBGY01008726">
    <property type="protein sequence ID" value="CAD9566539.1"/>
    <property type="molecule type" value="Transcribed_RNA"/>
</dbReference>
<reference evidence="1" key="1">
    <citation type="submission" date="2021-01" db="EMBL/GenBank/DDBJ databases">
        <authorList>
            <person name="Corre E."/>
            <person name="Pelletier E."/>
            <person name="Niang G."/>
            <person name="Scheremetjew M."/>
            <person name="Finn R."/>
            <person name="Kale V."/>
            <person name="Holt S."/>
            <person name="Cochrane G."/>
            <person name="Meng A."/>
            <person name="Brown T."/>
            <person name="Cohen L."/>
        </authorList>
    </citation>
    <scope>NUCLEOTIDE SEQUENCE</scope>
    <source>
        <strain evidence="1">B650</strain>
    </source>
</reference>
<organism evidence="1">
    <name type="scientific">Leptocylindrus danicus</name>
    <dbReference type="NCBI Taxonomy" id="163516"/>
    <lineage>
        <taxon>Eukaryota</taxon>
        <taxon>Sar</taxon>
        <taxon>Stramenopiles</taxon>
        <taxon>Ochrophyta</taxon>
        <taxon>Bacillariophyta</taxon>
        <taxon>Coscinodiscophyceae</taxon>
        <taxon>Chaetocerotophycidae</taxon>
        <taxon>Leptocylindrales</taxon>
        <taxon>Leptocylindraceae</taxon>
        <taxon>Leptocylindrus</taxon>
    </lineage>
</organism>
<accession>A0A7S2K6K7</accession>
<gene>
    <name evidence="1" type="ORF">LDAN0321_LOCUS5509</name>
</gene>
<dbReference type="AlphaFoldDB" id="A0A7S2K6K7"/>
<dbReference type="GO" id="GO:0005869">
    <property type="term" value="C:dynactin complex"/>
    <property type="evidence" value="ECO:0007669"/>
    <property type="project" value="InterPro"/>
</dbReference>
<dbReference type="GO" id="GO:0061640">
    <property type="term" value="P:cytoskeleton-dependent cytokinesis"/>
    <property type="evidence" value="ECO:0007669"/>
    <property type="project" value="InterPro"/>
</dbReference>
<dbReference type="Pfam" id="PF07426">
    <property type="entry name" value="Dynactin_p22"/>
    <property type="match status" value="1"/>
</dbReference>